<feature type="transmembrane region" description="Helical" evidence="1">
    <location>
        <begin position="55"/>
        <end position="79"/>
    </location>
</feature>
<reference evidence="2 3" key="1">
    <citation type="journal article" date="2016" name="Nat. Commun.">
        <title>Thousands of microbial genomes shed light on interconnected biogeochemical processes in an aquifer system.</title>
        <authorList>
            <person name="Anantharaman K."/>
            <person name="Brown C.T."/>
            <person name="Hug L.A."/>
            <person name="Sharon I."/>
            <person name="Castelle C.J."/>
            <person name="Probst A.J."/>
            <person name="Thomas B.C."/>
            <person name="Singh A."/>
            <person name="Wilkins M.J."/>
            <person name="Karaoz U."/>
            <person name="Brodie E.L."/>
            <person name="Williams K.H."/>
            <person name="Hubbard S.S."/>
            <person name="Banfield J.F."/>
        </authorList>
    </citation>
    <scope>NUCLEOTIDE SEQUENCE [LARGE SCALE GENOMIC DNA]</scope>
</reference>
<keyword evidence="1" id="KW-0812">Transmembrane</keyword>
<dbReference type="PANTHER" id="PTHR37309:SF1">
    <property type="entry name" value="SLR0284 PROTEIN"/>
    <property type="match status" value="1"/>
</dbReference>
<gene>
    <name evidence="2" type="ORF">A3E44_05890</name>
</gene>
<dbReference type="Proteomes" id="UP000178603">
    <property type="component" value="Unassembled WGS sequence"/>
</dbReference>
<evidence type="ECO:0000256" key="1">
    <source>
        <dbReference type="SAM" id="Phobius"/>
    </source>
</evidence>
<evidence type="ECO:0000313" key="2">
    <source>
        <dbReference type="EMBL" id="OGM53912.1"/>
    </source>
</evidence>
<keyword evidence="1" id="KW-1133">Transmembrane helix</keyword>
<accession>A0A1F8AQ71</accession>
<feature type="transmembrane region" description="Helical" evidence="1">
    <location>
        <begin position="7"/>
        <end position="25"/>
    </location>
</feature>
<dbReference type="Pfam" id="PF04020">
    <property type="entry name" value="Phage_holin_4_2"/>
    <property type="match status" value="1"/>
</dbReference>
<organism evidence="2 3">
    <name type="scientific">Candidatus Woesebacteria bacterium RIFCSPHIGHO2_12_FULL_41_24</name>
    <dbReference type="NCBI Taxonomy" id="1802510"/>
    <lineage>
        <taxon>Bacteria</taxon>
        <taxon>Candidatus Woeseibacteriota</taxon>
    </lineage>
</organism>
<evidence type="ECO:0000313" key="3">
    <source>
        <dbReference type="Proteomes" id="UP000178603"/>
    </source>
</evidence>
<comment type="caution">
    <text evidence="2">The sequence shown here is derived from an EMBL/GenBank/DDBJ whole genome shotgun (WGS) entry which is preliminary data.</text>
</comment>
<dbReference type="EMBL" id="MGGW01000020">
    <property type="protein sequence ID" value="OGM53912.1"/>
    <property type="molecule type" value="Genomic_DNA"/>
</dbReference>
<keyword evidence="1" id="KW-0472">Membrane</keyword>
<name>A0A1F8AQ71_9BACT</name>
<protein>
    <submittedName>
        <fullName evidence="2">Uncharacterized protein</fullName>
    </submittedName>
</protein>
<sequence length="133" mass="15058">MKRLVRAYTIQAISLYFVNIIAIGLNFSHGVRSFLITVLVLTLSTYLIRPVVNILLLPLNLVTFGLFRWVGFAVTLLLVDLVLEEFSVDRFKFAGLTSELITIPAVDWTGFMAYVGFSFILSLLVTYTFWVAK</sequence>
<feature type="transmembrane region" description="Helical" evidence="1">
    <location>
        <begin position="31"/>
        <end position="48"/>
    </location>
</feature>
<proteinExistence type="predicted"/>
<feature type="transmembrane region" description="Helical" evidence="1">
    <location>
        <begin position="111"/>
        <end position="132"/>
    </location>
</feature>
<dbReference type="InterPro" id="IPR007165">
    <property type="entry name" value="Phage_holin_4_2"/>
</dbReference>
<dbReference type="PANTHER" id="PTHR37309">
    <property type="entry name" value="SLR0284 PROTEIN"/>
    <property type="match status" value="1"/>
</dbReference>
<dbReference type="AlphaFoldDB" id="A0A1F8AQ71"/>